<evidence type="ECO:0000313" key="5">
    <source>
        <dbReference type="EMBL" id="MFC0843663.1"/>
    </source>
</evidence>
<feature type="region of interest" description="Disordered" evidence="2">
    <location>
        <begin position="1"/>
        <end position="36"/>
    </location>
</feature>
<evidence type="ECO:0000313" key="6">
    <source>
        <dbReference type="Proteomes" id="UP001589887"/>
    </source>
</evidence>
<dbReference type="Proteomes" id="UP001589887">
    <property type="component" value="Unassembled WGS sequence"/>
</dbReference>
<protein>
    <submittedName>
        <fullName evidence="4">Isochorismatase family protein</fullName>
    </submittedName>
</protein>
<evidence type="ECO:0000259" key="3">
    <source>
        <dbReference type="Pfam" id="PF00857"/>
    </source>
</evidence>
<gene>
    <name evidence="4" type="ORF">ACFH04_00120</name>
    <name evidence="5" type="ORF">ACFH04_07965</name>
</gene>
<keyword evidence="6" id="KW-1185">Reference proteome</keyword>
<organism evidence="4 6">
    <name type="scientific">Streptomyces noboritoensis</name>
    <dbReference type="NCBI Taxonomy" id="67337"/>
    <lineage>
        <taxon>Bacteria</taxon>
        <taxon>Bacillati</taxon>
        <taxon>Actinomycetota</taxon>
        <taxon>Actinomycetes</taxon>
        <taxon>Kitasatosporales</taxon>
        <taxon>Streptomycetaceae</taxon>
        <taxon>Streptomyces</taxon>
    </lineage>
</organism>
<evidence type="ECO:0000313" key="4">
    <source>
        <dbReference type="EMBL" id="MFC0842158.1"/>
    </source>
</evidence>
<dbReference type="EMBL" id="JBHMQV010000008">
    <property type="protein sequence ID" value="MFC0843663.1"/>
    <property type="molecule type" value="Genomic_DNA"/>
</dbReference>
<accession>A0ABV6T8P1</accession>
<dbReference type="PANTHER" id="PTHR43540">
    <property type="entry name" value="PEROXYUREIDOACRYLATE/UREIDOACRYLATE AMIDOHYDROLASE-RELATED"/>
    <property type="match status" value="1"/>
</dbReference>
<dbReference type="SUPFAM" id="SSF52499">
    <property type="entry name" value="Isochorismatase-like hydrolases"/>
    <property type="match status" value="1"/>
</dbReference>
<dbReference type="EMBL" id="JBHMQV010000001">
    <property type="protein sequence ID" value="MFC0842158.1"/>
    <property type="molecule type" value="Genomic_DNA"/>
</dbReference>
<dbReference type="InterPro" id="IPR000868">
    <property type="entry name" value="Isochorismatase-like_dom"/>
</dbReference>
<reference evidence="4 6" key="1">
    <citation type="submission" date="2024-09" db="EMBL/GenBank/DDBJ databases">
        <authorList>
            <person name="Sun Q."/>
            <person name="Mori K."/>
        </authorList>
    </citation>
    <scope>NUCLEOTIDE SEQUENCE [LARGE SCALE GENOMIC DNA]</scope>
    <source>
        <strain evidence="4 6">JCM 4557</strain>
    </source>
</reference>
<feature type="domain" description="Isochorismatase-like" evidence="3">
    <location>
        <begin position="39"/>
        <end position="162"/>
    </location>
</feature>
<keyword evidence="1" id="KW-0378">Hydrolase</keyword>
<name>A0ABV6T8P1_9ACTN</name>
<dbReference type="RefSeq" id="WP_394316976.1">
    <property type="nucleotide sequence ID" value="NZ_JBHMQV010000001.1"/>
</dbReference>
<comment type="caution">
    <text evidence="4">The sequence shown here is derived from an EMBL/GenBank/DDBJ whole genome shotgun (WGS) entry which is preliminary data.</text>
</comment>
<dbReference type="InterPro" id="IPR036380">
    <property type="entry name" value="Isochorismatase-like_sf"/>
</dbReference>
<evidence type="ECO:0000256" key="2">
    <source>
        <dbReference type="SAM" id="MobiDB-lite"/>
    </source>
</evidence>
<sequence length="223" mass="23987">MLAGRTRVADAGPHDTLTLSDASGEGQPHRPLPPTPHRAALLVIDMQNDMRPLMHRPETTVATIAELSARARAANIAVITVQQQGCGDVLPPLAPHSGEQVVTKTCADAFLHTGLDETLTRLGVTEVLVTGFATENCVETTARQALSHGYDLVLVADGHTTSLRSQPTDFAPPDQAIAHHNEIYRHIDFPDRSVRVLPSAEVDFMASPLKLKRPLSHTSVPDA</sequence>
<dbReference type="Pfam" id="PF00857">
    <property type="entry name" value="Isochorismatase"/>
    <property type="match status" value="1"/>
</dbReference>
<proteinExistence type="predicted"/>
<evidence type="ECO:0000256" key="1">
    <source>
        <dbReference type="ARBA" id="ARBA00022801"/>
    </source>
</evidence>
<dbReference type="Gene3D" id="3.40.50.850">
    <property type="entry name" value="Isochorismatase-like"/>
    <property type="match status" value="1"/>
</dbReference>
<dbReference type="InterPro" id="IPR050272">
    <property type="entry name" value="Isochorismatase-like_hydrls"/>
</dbReference>